<keyword evidence="2" id="KW-1185">Reference proteome</keyword>
<sequence>MINKFFYMFCFLMFVLFSDIVFSKDNALVGRFENSVLDGSYHELYDATDLKSIYKLVDCKSVDYECISDYISQSIFYLDSNDPKSLLLSINNLKYAAVFFSDYKDCCPLYFDYASLLLLKKNLHEYPGRFLLKNMKYKAWAKGRGLVYMYGNDGSYEYCSIYKDKIIEIYKHEYCLIYECKMDHE</sequence>
<evidence type="ECO:0000313" key="2">
    <source>
        <dbReference type="Proteomes" id="UP000198749"/>
    </source>
</evidence>
<name>A0A1H9FIH4_9GAMM</name>
<reference evidence="2" key="1">
    <citation type="submission" date="2016-10" db="EMBL/GenBank/DDBJ databases">
        <authorList>
            <person name="Varghese N."/>
            <person name="Submissions S."/>
        </authorList>
    </citation>
    <scope>NUCLEOTIDE SEQUENCE [LARGE SCALE GENOMIC DNA]</scope>
    <source>
        <strain evidence="2">DSM 18887</strain>
    </source>
</reference>
<dbReference type="AlphaFoldDB" id="A0A1H9FIH4"/>
<dbReference type="RefSeq" id="WP_091355484.1">
    <property type="nucleotide sequence ID" value="NZ_AP025284.1"/>
</dbReference>
<dbReference type="STRING" id="355243.SAMN03080615_01262"/>
<proteinExistence type="predicted"/>
<dbReference type="EMBL" id="FOGB01000003">
    <property type="protein sequence ID" value="SEQ37303.1"/>
    <property type="molecule type" value="Genomic_DNA"/>
</dbReference>
<dbReference type="Proteomes" id="UP000198749">
    <property type="component" value="Unassembled WGS sequence"/>
</dbReference>
<accession>A0A1H9FIH4</accession>
<gene>
    <name evidence="1" type="ORF">SAMN03080615_01262</name>
</gene>
<protein>
    <submittedName>
        <fullName evidence="1">Uncharacterized protein</fullName>
    </submittedName>
</protein>
<organism evidence="1 2">
    <name type="scientific">Amphritea atlantica</name>
    <dbReference type="NCBI Taxonomy" id="355243"/>
    <lineage>
        <taxon>Bacteria</taxon>
        <taxon>Pseudomonadati</taxon>
        <taxon>Pseudomonadota</taxon>
        <taxon>Gammaproteobacteria</taxon>
        <taxon>Oceanospirillales</taxon>
        <taxon>Oceanospirillaceae</taxon>
        <taxon>Amphritea</taxon>
    </lineage>
</organism>
<evidence type="ECO:0000313" key="1">
    <source>
        <dbReference type="EMBL" id="SEQ37303.1"/>
    </source>
</evidence>